<dbReference type="Pfam" id="PF00857">
    <property type="entry name" value="Isochorismatase"/>
    <property type="match status" value="1"/>
</dbReference>
<dbReference type="GO" id="GO:0046872">
    <property type="term" value="F:metal ion binding"/>
    <property type="evidence" value="ECO:0007669"/>
    <property type="project" value="UniProtKB-KW"/>
</dbReference>
<keyword evidence="2" id="KW-0662">Pyridine nucleotide biosynthesis</keyword>
<feature type="domain" description="Isochorismatase-like" evidence="8">
    <location>
        <begin position="16"/>
        <end position="202"/>
    </location>
</feature>
<evidence type="ECO:0000256" key="5">
    <source>
        <dbReference type="ARBA" id="ARBA00037900"/>
    </source>
</evidence>
<organism evidence="9 10">
    <name type="scientific">Candidatus Giovannonibacteria bacterium RIFCSPHIGHO2_01_FULL_45_23</name>
    <dbReference type="NCBI Taxonomy" id="1798325"/>
    <lineage>
        <taxon>Bacteria</taxon>
        <taxon>Candidatus Giovannoniibacteriota</taxon>
    </lineage>
</organism>
<dbReference type="EMBL" id="MFHD01000026">
    <property type="protein sequence ID" value="OGF61716.1"/>
    <property type="molecule type" value="Genomic_DNA"/>
</dbReference>
<dbReference type="AlphaFoldDB" id="A0A1F5VE72"/>
<dbReference type="InterPro" id="IPR052347">
    <property type="entry name" value="Isochorismatase_Nicotinamidase"/>
</dbReference>
<evidence type="ECO:0000259" key="8">
    <source>
        <dbReference type="Pfam" id="PF00857"/>
    </source>
</evidence>
<reference evidence="9 10" key="1">
    <citation type="journal article" date="2016" name="Nat. Commun.">
        <title>Thousands of microbial genomes shed light on interconnected biogeochemical processes in an aquifer system.</title>
        <authorList>
            <person name="Anantharaman K."/>
            <person name="Brown C.T."/>
            <person name="Hug L.A."/>
            <person name="Sharon I."/>
            <person name="Castelle C.J."/>
            <person name="Probst A.J."/>
            <person name="Thomas B.C."/>
            <person name="Singh A."/>
            <person name="Wilkins M.J."/>
            <person name="Karaoz U."/>
            <person name="Brodie E.L."/>
            <person name="Williams K.H."/>
            <person name="Hubbard S.S."/>
            <person name="Banfield J.F."/>
        </authorList>
    </citation>
    <scope>NUCLEOTIDE SEQUENCE [LARGE SCALE GENOMIC DNA]</scope>
</reference>
<dbReference type="GO" id="GO:0019363">
    <property type="term" value="P:pyridine nucleotide biosynthetic process"/>
    <property type="evidence" value="ECO:0007669"/>
    <property type="project" value="UniProtKB-KW"/>
</dbReference>
<dbReference type="CDD" id="cd01011">
    <property type="entry name" value="nicotinamidase"/>
    <property type="match status" value="1"/>
</dbReference>
<comment type="caution">
    <text evidence="9">The sequence shown here is derived from an EMBL/GenBank/DDBJ whole genome shotgun (WGS) entry which is preliminary data.</text>
</comment>
<dbReference type="InterPro" id="IPR036380">
    <property type="entry name" value="Isochorismatase-like_sf"/>
</dbReference>
<dbReference type="PANTHER" id="PTHR11080">
    <property type="entry name" value="PYRAZINAMIDASE/NICOTINAMIDASE"/>
    <property type="match status" value="1"/>
</dbReference>
<dbReference type="Proteomes" id="UP000179251">
    <property type="component" value="Unassembled WGS sequence"/>
</dbReference>
<dbReference type="PANTHER" id="PTHR11080:SF2">
    <property type="entry name" value="LD05707P"/>
    <property type="match status" value="1"/>
</dbReference>
<evidence type="ECO:0000313" key="10">
    <source>
        <dbReference type="Proteomes" id="UP000179251"/>
    </source>
</evidence>
<evidence type="ECO:0000256" key="3">
    <source>
        <dbReference type="ARBA" id="ARBA00022723"/>
    </source>
</evidence>
<dbReference type="GO" id="GO:0008936">
    <property type="term" value="F:nicotinamidase activity"/>
    <property type="evidence" value="ECO:0007669"/>
    <property type="project" value="UniProtKB-EC"/>
</dbReference>
<accession>A0A1F5VE72</accession>
<dbReference type="EC" id="3.5.1.19" evidence="6"/>
<protein>
    <recommendedName>
        <fullName evidence="6">nicotinamidase</fullName>
        <ecNumber evidence="6">3.5.1.19</ecNumber>
    </recommendedName>
    <alternativeName>
        <fullName evidence="7">Nicotinamide deamidase</fullName>
    </alternativeName>
</protein>
<evidence type="ECO:0000256" key="2">
    <source>
        <dbReference type="ARBA" id="ARBA00022642"/>
    </source>
</evidence>
<name>A0A1F5VE72_9BACT</name>
<evidence type="ECO:0000256" key="1">
    <source>
        <dbReference type="ARBA" id="ARBA00006336"/>
    </source>
</evidence>
<dbReference type="STRING" id="1798325.A2834_00745"/>
<comment type="pathway">
    <text evidence="5">Cofactor biosynthesis; nicotinate biosynthesis; nicotinate from nicotinamide: step 1/1.</text>
</comment>
<evidence type="ECO:0000256" key="4">
    <source>
        <dbReference type="ARBA" id="ARBA00022801"/>
    </source>
</evidence>
<proteinExistence type="inferred from homology"/>
<dbReference type="Gene3D" id="3.40.50.850">
    <property type="entry name" value="Isochorismatase-like"/>
    <property type="match status" value="1"/>
</dbReference>
<comment type="similarity">
    <text evidence="1">Belongs to the isochorismatase family.</text>
</comment>
<evidence type="ECO:0000256" key="7">
    <source>
        <dbReference type="ARBA" id="ARBA00043224"/>
    </source>
</evidence>
<evidence type="ECO:0000256" key="6">
    <source>
        <dbReference type="ARBA" id="ARBA00039017"/>
    </source>
</evidence>
<dbReference type="InterPro" id="IPR000868">
    <property type="entry name" value="Isochorismatase-like_dom"/>
</dbReference>
<dbReference type="NCBIfam" id="NF008623">
    <property type="entry name" value="PRK11609.1"/>
    <property type="match status" value="1"/>
</dbReference>
<dbReference type="SUPFAM" id="SSF52499">
    <property type="entry name" value="Isochorismatase-like hydrolases"/>
    <property type="match status" value="1"/>
</dbReference>
<sequence length="207" mass="22395">MKKKTKKEKRVDLAKSALIIVDVQNDFCPGGALPVPDGDKVVEPLNKMIAHARKMGWPIIASRDWHPKQTTHFVTGGGIWPVHCVAGTKGAEFHSELDIIADGVIISKGMGSAENAYSAFEGKTAVNLSLGYFLTKMELDKVFIGGLATDYCVKATVLDALKLGFKVYLLKDACRAVNIKPNDGKKAIAEMKKIGAIITTVKEVLGR</sequence>
<keyword evidence="4" id="KW-0378">Hydrolase</keyword>
<gene>
    <name evidence="9" type="ORF">A2834_00745</name>
</gene>
<keyword evidence="3" id="KW-0479">Metal-binding</keyword>
<evidence type="ECO:0000313" key="9">
    <source>
        <dbReference type="EMBL" id="OGF61716.1"/>
    </source>
</evidence>